<protein>
    <submittedName>
        <fullName evidence="1">Uncharacterized protein</fullName>
    </submittedName>
</protein>
<dbReference type="EMBL" id="JAYMYS010000008">
    <property type="protein sequence ID" value="KAK7385628.1"/>
    <property type="molecule type" value="Genomic_DNA"/>
</dbReference>
<organism evidence="1 2">
    <name type="scientific">Psophocarpus tetragonolobus</name>
    <name type="common">Winged bean</name>
    <name type="synonym">Dolichos tetragonolobus</name>
    <dbReference type="NCBI Taxonomy" id="3891"/>
    <lineage>
        <taxon>Eukaryota</taxon>
        <taxon>Viridiplantae</taxon>
        <taxon>Streptophyta</taxon>
        <taxon>Embryophyta</taxon>
        <taxon>Tracheophyta</taxon>
        <taxon>Spermatophyta</taxon>
        <taxon>Magnoliopsida</taxon>
        <taxon>eudicotyledons</taxon>
        <taxon>Gunneridae</taxon>
        <taxon>Pentapetalae</taxon>
        <taxon>rosids</taxon>
        <taxon>fabids</taxon>
        <taxon>Fabales</taxon>
        <taxon>Fabaceae</taxon>
        <taxon>Papilionoideae</taxon>
        <taxon>50 kb inversion clade</taxon>
        <taxon>NPAAA clade</taxon>
        <taxon>indigoferoid/millettioid clade</taxon>
        <taxon>Phaseoleae</taxon>
        <taxon>Psophocarpus</taxon>
    </lineage>
</organism>
<name>A0AAN9RYB0_PSOTE</name>
<evidence type="ECO:0000313" key="1">
    <source>
        <dbReference type="EMBL" id="KAK7385628.1"/>
    </source>
</evidence>
<reference evidence="1 2" key="1">
    <citation type="submission" date="2024-01" db="EMBL/GenBank/DDBJ databases">
        <title>The genomes of 5 underutilized Papilionoideae crops provide insights into root nodulation and disease resistanc.</title>
        <authorList>
            <person name="Jiang F."/>
        </authorList>
    </citation>
    <scope>NUCLEOTIDE SEQUENCE [LARGE SCALE GENOMIC DNA]</scope>
    <source>
        <strain evidence="1">DUOXIRENSHENG_FW03</strain>
        <tissue evidence="1">Leaves</tissue>
    </source>
</reference>
<dbReference type="Proteomes" id="UP001386955">
    <property type="component" value="Unassembled WGS sequence"/>
</dbReference>
<accession>A0AAN9RYB0</accession>
<dbReference type="AlphaFoldDB" id="A0AAN9RYB0"/>
<evidence type="ECO:0000313" key="2">
    <source>
        <dbReference type="Proteomes" id="UP001386955"/>
    </source>
</evidence>
<comment type="caution">
    <text evidence="1">The sequence shown here is derived from an EMBL/GenBank/DDBJ whole genome shotgun (WGS) entry which is preliminary data.</text>
</comment>
<proteinExistence type="predicted"/>
<gene>
    <name evidence="1" type="ORF">VNO78_31372</name>
</gene>
<sequence>MHPAEQCHASPGLQKFVLKRVSLQAHHELAKPDLTGHIHTQTRESLTHSLTHTHSNSIQFNSPPDSCTPLSREKCFSESLQWRNTTPCTINNLFPFPFHLVFFTVSLSLSQPLPLPLPLPSRQNPTLFLILPHSFEAHPRLAIFFSFSEYISRRKAKVVSCYP</sequence>
<keyword evidence="2" id="KW-1185">Reference proteome</keyword>